<dbReference type="EMBL" id="FNGM01000013">
    <property type="protein sequence ID" value="SDM46035.1"/>
    <property type="molecule type" value="Genomic_DNA"/>
</dbReference>
<dbReference type="AlphaFoldDB" id="A0A1G9TFW8"/>
<proteinExistence type="predicted"/>
<evidence type="ECO:0000313" key="2">
    <source>
        <dbReference type="Proteomes" id="UP000182783"/>
    </source>
</evidence>
<evidence type="ECO:0000313" key="1">
    <source>
        <dbReference type="EMBL" id="SDM46035.1"/>
    </source>
</evidence>
<organism evidence="1 2">
    <name type="scientific">Paenibacillus jilunlii</name>
    <dbReference type="NCBI Taxonomy" id="682956"/>
    <lineage>
        <taxon>Bacteria</taxon>
        <taxon>Bacillati</taxon>
        <taxon>Bacillota</taxon>
        <taxon>Bacilli</taxon>
        <taxon>Bacillales</taxon>
        <taxon>Paenibacillaceae</taxon>
        <taxon>Paenibacillus</taxon>
    </lineage>
</organism>
<accession>A0A1G9TFW8</accession>
<gene>
    <name evidence="1" type="ORF">SAMN05216191_11312</name>
</gene>
<name>A0A1G9TFW8_9BACL</name>
<protein>
    <submittedName>
        <fullName evidence="1">Uncharacterized protein</fullName>
    </submittedName>
</protein>
<dbReference type="Proteomes" id="UP000182783">
    <property type="component" value="Unassembled WGS sequence"/>
</dbReference>
<reference evidence="1 2" key="1">
    <citation type="submission" date="2016-10" db="EMBL/GenBank/DDBJ databases">
        <authorList>
            <person name="de Groot N.N."/>
        </authorList>
    </citation>
    <scope>NUCLEOTIDE SEQUENCE [LARGE SCALE GENOMIC DNA]</scope>
    <source>
        <strain evidence="1 2">CGMCC 1.10239</strain>
    </source>
</reference>
<sequence>MCADKVDFYSDYVFKYIKVFSVRICLHIKMIILVDTVPTLRAA</sequence>